<gene>
    <name evidence="1" type="ORF">OFUS_LOCUS7775</name>
</gene>
<dbReference type="InterPro" id="IPR003609">
    <property type="entry name" value="Pan_app"/>
</dbReference>
<dbReference type="EMBL" id="CAIIXF020000004">
    <property type="protein sequence ID" value="CAH1781170.1"/>
    <property type="molecule type" value="Genomic_DNA"/>
</dbReference>
<evidence type="ECO:0000313" key="1">
    <source>
        <dbReference type="EMBL" id="CAH1781170.1"/>
    </source>
</evidence>
<dbReference type="OrthoDB" id="6145751at2759"/>
<name>A0A8J1Y0U4_OWEFU</name>
<proteinExistence type="predicted"/>
<protein>
    <submittedName>
        <fullName evidence="1">Uncharacterized protein</fullName>
    </submittedName>
</protein>
<evidence type="ECO:0000313" key="2">
    <source>
        <dbReference type="Proteomes" id="UP000749559"/>
    </source>
</evidence>
<dbReference type="Pfam" id="PF00024">
    <property type="entry name" value="PAN_1"/>
    <property type="match status" value="1"/>
</dbReference>
<keyword evidence="2" id="KW-1185">Reference proteome</keyword>
<dbReference type="SUPFAM" id="SSF57414">
    <property type="entry name" value="Hairpin loop containing domain-like"/>
    <property type="match status" value="1"/>
</dbReference>
<accession>A0A8J1Y0U4</accession>
<dbReference type="Proteomes" id="UP000749559">
    <property type="component" value="Unassembled WGS sequence"/>
</dbReference>
<dbReference type="Gene3D" id="3.50.4.10">
    <property type="entry name" value="Hepatocyte Growth Factor"/>
    <property type="match status" value="1"/>
</dbReference>
<sequence length="388" mass="42607">MKASKFIVLVVLIQLTKDASSSWVVISGACLPGFNNKIIEDIESLARCKRKCEIQTTFICRSVEYSESNEKCILSTEHSGTQSISNPCGVSSYDYAERSLTDPTTQLTTQNVVTTVPTTQPTTQKEGTTEPTTQTTTQNEMTTVLTTQPTTQNDATTEPTTQTTTQNEMTTVLTTQPTTQNEGTTEPTTQPTTQNEVTTEPTTQPTTQNVVTTVPTTLSTTQNEGTTDLTTKTTAKSDVTTALTTKQTTQNEVTTTTSPKHRPLFINEIIKAKLESEVYKPPKKKEHVPVEAKYAAVVGVPPCMIIIISVGLFILSDLPTIFRDIRRGCRNENWKWHADIIIFGSTKYALPVTASPTVFGEAWAQSFMALVALVKSYQGKKLPRFKVS</sequence>
<dbReference type="AlphaFoldDB" id="A0A8J1Y0U4"/>
<organism evidence="1 2">
    <name type="scientific">Owenia fusiformis</name>
    <name type="common">Polychaete worm</name>
    <dbReference type="NCBI Taxonomy" id="6347"/>
    <lineage>
        <taxon>Eukaryota</taxon>
        <taxon>Metazoa</taxon>
        <taxon>Spiralia</taxon>
        <taxon>Lophotrochozoa</taxon>
        <taxon>Annelida</taxon>
        <taxon>Polychaeta</taxon>
        <taxon>Sedentaria</taxon>
        <taxon>Canalipalpata</taxon>
        <taxon>Sabellida</taxon>
        <taxon>Oweniida</taxon>
        <taxon>Oweniidae</taxon>
        <taxon>Owenia</taxon>
    </lineage>
</organism>
<reference evidence="1" key="1">
    <citation type="submission" date="2022-03" db="EMBL/GenBank/DDBJ databases">
        <authorList>
            <person name="Martin C."/>
        </authorList>
    </citation>
    <scope>NUCLEOTIDE SEQUENCE</scope>
</reference>
<dbReference type="PROSITE" id="PS50948">
    <property type="entry name" value="PAN"/>
    <property type="match status" value="1"/>
</dbReference>
<comment type="caution">
    <text evidence="1">The sequence shown here is derived from an EMBL/GenBank/DDBJ whole genome shotgun (WGS) entry which is preliminary data.</text>
</comment>
<dbReference type="PROSITE" id="PS51257">
    <property type="entry name" value="PROKAR_LIPOPROTEIN"/>
    <property type="match status" value="1"/>
</dbReference>